<dbReference type="Pfam" id="PF25025">
    <property type="entry name" value="EF-Ts_N"/>
    <property type="match status" value="1"/>
</dbReference>
<accession>A0A6M2DSD3</accession>
<keyword evidence="4" id="KW-0809">Transit peptide</keyword>
<evidence type="ECO:0000256" key="7">
    <source>
        <dbReference type="SAM" id="MobiDB-lite"/>
    </source>
</evidence>
<dbReference type="AlphaFoldDB" id="A0A6M2DSD3"/>
<dbReference type="GO" id="GO:0005739">
    <property type="term" value="C:mitochondrion"/>
    <property type="evidence" value="ECO:0007669"/>
    <property type="project" value="UniProtKB-SubCell"/>
</dbReference>
<keyword evidence="2 6" id="KW-0251">Elongation factor</keyword>
<sequence length="326" mass="36319">MWGNTKRFLYTGRICWSQNQKSVLAQLRKKTGYTIANCKKALEMHENDINKAEEWLKQQAQSLGWTKANKLQGRTTSQGLIGVCTQRNHAAIVEVNCETDFVARNKTFHEMVEAACKACMEFAKKEIPPETGGSLMKIALDSDTLKALKHDGKPLADHLALLIGNVGENASLRRAFCYKSQSGVDLVGYTHPADIASGSTLLGKYGTVLALRYKNKVSDTQLNLGKHLCQHVIGMSPNRVGIEGKDEPAKNADDEKTLIFQEYLLDPTTPVNEVLLENGVEVVDFMRYECGENLNDDTNENPNEDILKKNNDINDDTKGMRDDVKI</sequence>
<evidence type="ECO:0000256" key="5">
    <source>
        <dbReference type="ARBA" id="ARBA00023128"/>
    </source>
</evidence>
<protein>
    <recommendedName>
        <fullName evidence="6">Elongation factor Ts, mitochondrial</fullName>
        <shortName evidence="6">EF-Ts</shortName>
        <shortName evidence="6">EF-TsMt</shortName>
    </recommendedName>
</protein>
<dbReference type="Gene3D" id="3.30.479.20">
    <property type="entry name" value="Elongation factor Ts, dimerisation domain"/>
    <property type="match status" value="2"/>
</dbReference>
<dbReference type="InterPro" id="IPR014039">
    <property type="entry name" value="Transl_elong_EFTs/EF1B_dimer"/>
</dbReference>
<dbReference type="EMBL" id="GIIL01004804">
    <property type="protein sequence ID" value="NOV48530.1"/>
    <property type="molecule type" value="Transcribed_RNA"/>
</dbReference>
<dbReference type="PANTHER" id="PTHR11741:SF0">
    <property type="entry name" value="ELONGATION FACTOR TS, MITOCHONDRIAL"/>
    <property type="match status" value="1"/>
</dbReference>
<evidence type="ECO:0000256" key="1">
    <source>
        <dbReference type="ARBA" id="ARBA00005532"/>
    </source>
</evidence>
<comment type="function">
    <text evidence="6">Associates with the EF-Tu.GDP complex and induces the exchange of GDP to GTP. It remains bound to the aminoacyl-tRNA.EF-Tu.GTP complex up to the GTP hydrolysis stage on the ribosome.</text>
</comment>
<keyword evidence="3 6" id="KW-0648">Protein biosynthesis</keyword>
<organism evidence="9">
    <name type="scientific">Xenopsylla cheopis</name>
    <name type="common">Oriental rat flea</name>
    <name type="synonym">Pulex cheopis</name>
    <dbReference type="NCBI Taxonomy" id="163159"/>
    <lineage>
        <taxon>Eukaryota</taxon>
        <taxon>Metazoa</taxon>
        <taxon>Ecdysozoa</taxon>
        <taxon>Arthropoda</taxon>
        <taxon>Hexapoda</taxon>
        <taxon>Insecta</taxon>
        <taxon>Pterygota</taxon>
        <taxon>Neoptera</taxon>
        <taxon>Endopterygota</taxon>
        <taxon>Siphonaptera</taxon>
        <taxon>Pulicidae</taxon>
        <taxon>Xenopsyllinae</taxon>
        <taxon>Xenopsylla</taxon>
    </lineage>
</organism>
<comment type="similarity">
    <text evidence="1 6">Belongs to the EF-Ts family.</text>
</comment>
<dbReference type="GO" id="GO:0003746">
    <property type="term" value="F:translation elongation factor activity"/>
    <property type="evidence" value="ECO:0007669"/>
    <property type="project" value="UniProtKB-UniRule"/>
</dbReference>
<dbReference type="InterPro" id="IPR036402">
    <property type="entry name" value="EF-Ts_dimer_sf"/>
</dbReference>
<name>A0A6M2DSD3_XENCH</name>
<dbReference type="SUPFAM" id="SSF46934">
    <property type="entry name" value="UBA-like"/>
    <property type="match status" value="1"/>
</dbReference>
<dbReference type="Gene3D" id="1.10.8.10">
    <property type="entry name" value="DNA helicase RuvA subunit, C-terminal domain"/>
    <property type="match status" value="1"/>
</dbReference>
<dbReference type="InterPro" id="IPR018101">
    <property type="entry name" value="Transl_elong_Ts_CS"/>
</dbReference>
<reference evidence="9" key="1">
    <citation type="submission" date="2020-03" db="EMBL/GenBank/DDBJ databases">
        <title>Transcriptomic Profiling of the Digestive Tract of the Rat Flea, Xenopsylla cheopis, Following Blood Feeding and Infection with Yersinia pestis.</title>
        <authorList>
            <person name="Bland D.M."/>
            <person name="Martens C.A."/>
            <person name="Virtaneva K."/>
            <person name="Kanakabandi K."/>
            <person name="Long D."/>
            <person name="Rosenke R."/>
            <person name="Saturday G.A."/>
            <person name="Hoyt F.H."/>
            <person name="Bruno D.P."/>
            <person name="Ribeiro J.M.C."/>
            <person name="Hinnebusch J."/>
        </authorList>
    </citation>
    <scope>NUCLEOTIDE SEQUENCE</scope>
</reference>
<comment type="subcellular location">
    <subcellularLocation>
        <location evidence="6">Mitochondrion</location>
    </subcellularLocation>
</comment>
<feature type="region of interest" description="Disordered" evidence="7">
    <location>
        <begin position="294"/>
        <end position="326"/>
    </location>
</feature>
<dbReference type="HAMAP" id="MF_00050">
    <property type="entry name" value="EF_Ts"/>
    <property type="match status" value="1"/>
</dbReference>
<evidence type="ECO:0000259" key="8">
    <source>
        <dbReference type="Pfam" id="PF00889"/>
    </source>
</evidence>
<feature type="domain" description="Translation elongation factor EFTs/EF1B dimerisation" evidence="8">
    <location>
        <begin position="90"/>
        <end position="240"/>
    </location>
</feature>
<dbReference type="PANTHER" id="PTHR11741">
    <property type="entry name" value="ELONGATION FACTOR TS"/>
    <property type="match status" value="1"/>
</dbReference>
<dbReference type="InterPro" id="IPR001816">
    <property type="entry name" value="Transl_elong_EFTs/EF1B"/>
</dbReference>
<dbReference type="FunFam" id="1.10.8.10:FF:000031">
    <property type="entry name" value="Elongation factor Ts, mitochondrial"/>
    <property type="match status" value="1"/>
</dbReference>
<dbReference type="GO" id="GO:0070125">
    <property type="term" value="P:mitochondrial translational elongation"/>
    <property type="evidence" value="ECO:0007669"/>
    <property type="project" value="TreeGrafter"/>
</dbReference>
<evidence type="ECO:0000256" key="4">
    <source>
        <dbReference type="ARBA" id="ARBA00022946"/>
    </source>
</evidence>
<evidence type="ECO:0000256" key="3">
    <source>
        <dbReference type="ARBA" id="ARBA00022917"/>
    </source>
</evidence>
<feature type="compositionally biased region" description="Basic and acidic residues" evidence="7">
    <location>
        <begin position="305"/>
        <end position="326"/>
    </location>
</feature>
<evidence type="ECO:0000256" key="2">
    <source>
        <dbReference type="ARBA" id="ARBA00022768"/>
    </source>
</evidence>
<dbReference type="PROSITE" id="PS01127">
    <property type="entry name" value="EF_TS_2"/>
    <property type="match status" value="1"/>
</dbReference>
<dbReference type="InterPro" id="IPR009060">
    <property type="entry name" value="UBA-like_sf"/>
</dbReference>
<keyword evidence="5 6" id="KW-0496">Mitochondrion</keyword>
<evidence type="ECO:0000256" key="6">
    <source>
        <dbReference type="HAMAP-Rule" id="MF_03135"/>
    </source>
</evidence>
<dbReference type="Pfam" id="PF00889">
    <property type="entry name" value="EF_TS"/>
    <property type="match status" value="1"/>
</dbReference>
<proteinExistence type="inferred from homology"/>
<dbReference type="SUPFAM" id="SSF54713">
    <property type="entry name" value="Elongation factor Ts (EF-Ts), dimerisation domain"/>
    <property type="match status" value="1"/>
</dbReference>
<dbReference type="CDD" id="cd14275">
    <property type="entry name" value="UBA_EF-Ts"/>
    <property type="match status" value="1"/>
</dbReference>
<feature type="compositionally biased region" description="Acidic residues" evidence="7">
    <location>
        <begin position="294"/>
        <end position="303"/>
    </location>
</feature>
<evidence type="ECO:0000313" key="9">
    <source>
        <dbReference type="EMBL" id="NOV48530.1"/>
    </source>
</evidence>